<evidence type="ECO:0000256" key="1">
    <source>
        <dbReference type="SAM" id="MobiDB-lite"/>
    </source>
</evidence>
<protein>
    <submittedName>
        <fullName evidence="2">Uncharacterized protein</fullName>
    </submittedName>
</protein>
<dbReference type="EMBL" id="MU253868">
    <property type="protein sequence ID" value="KAG9245039.1"/>
    <property type="molecule type" value="Genomic_DNA"/>
</dbReference>
<accession>A0A9P8CFD5</accession>
<dbReference type="AlphaFoldDB" id="A0A9P8CFD5"/>
<organism evidence="2 3">
    <name type="scientific">Calycina marina</name>
    <dbReference type="NCBI Taxonomy" id="1763456"/>
    <lineage>
        <taxon>Eukaryota</taxon>
        <taxon>Fungi</taxon>
        <taxon>Dikarya</taxon>
        <taxon>Ascomycota</taxon>
        <taxon>Pezizomycotina</taxon>
        <taxon>Leotiomycetes</taxon>
        <taxon>Helotiales</taxon>
        <taxon>Pezizellaceae</taxon>
        <taxon>Calycina</taxon>
    </lineage>
</organism>
<reference evidence="2" key="1">
    <citation type="journal article" date="2021" name="IMA Fungus">
        <title>Genomic characterization of three marine fungi, including Emericellopsis atlantica sp. nov. with signatures of a generalist lifestyle and marine biomass degradation.</title>
        <authorList>
            <person name="Hagestad O.C."/>
            <person name="Hou L."/>
            <person name="Andersen J.H."/>
            <person name="Hansen E.H."/>
            <person name="Altermark B."/>
            <person name="Li C."/>
            <person name="Kuhnert E."/>
            <person name="Cox R.J."/>
            <person name="Crous P.W."/>
            <person name="Spatafora J.W."/>
            <person name="Lail K."/>
            <person name="Amirebrahimi M."/>
            <person name="Lipzen A."/>
            <person name="Pangilinan J."/>
            <person name="Andreopoulos W."/>
            <person name="Hayes R.D."/>
            <person name="Ng V."/>
            <person name="Grigoriev I.V."/>
            <person name="Jackson S.A."/>
            <person name="Sutton T.D.S."/>
            <person name="Dobson A.D.W."/>
            <person name="Rama T."/>
        </authorList>
    </citation>
    <scope>NUCLEOTIDE SEQUENCE</scope>
    <source>
        <strain evidence="2">TRa3180A</strain>
    </source>
</reference>
<sequence length="165" mass="18572">MLIEILICLAFGSLFLVSVMSMLAVLVVFDEVVTIILEGLGIHCSSHIRLNNRRRISFLQATEGEGSFERSSTLMFDADDEASVCDICEQCERRAPLRHDKRPVQNKLDVRSLPPPYQHSGVTSEPSEDPLAPLIEHVINRRASLAEQYAHIDYNTFDTSLHSTF</sequence>
<comment type="caution">
    <text evidence="2">The sequence shown here is derived from an EMBL/GenBank/DDBJ whole genome shotgun (WGS) entry which is preliminary data.</text>
</comment>
<proteinExistence type="predicted"/>
<name>A0A9P8CFD5_9HELO</name>
<feature type="region of interest" description="Disordered" evidence="1">
    <location>
        <begin position="108"/>
        <end position="129"/>
    </location>
</feature>
<evidence type="ECO:0000313" key="2">
    <source>
        <dbReference type="EMBL" id="KAG9245039.1"/>
    </source>
</evidence>
<evidence type="ECO:0000313" key="3">
    <source>
        <dbReference type="Proteomes" id="UP000887226"/>
    </source>
</evidence>
<keyword evidence="3" id="KW-1185">Reference proteome</keyword>
<dbReference type="Proteomes" id="UP000887226">
    <property type="component" value="Unassembled WGS sequence"/>
</dbReference>
<gene>
    <name evidence="2" type="ORF">BJ878DRAFT_541676</name>
</gene>